<evidence type="ECO:0000256" key="13">
    <source>
        <dbReference type="ARBA" id="ARBA00022777"/>
    </source>
</evidence>
<dbReference type="Pfam" id="PF02283">
    <property type="entry name" value="CobU"/>
    <property type="match status" value="1"/>
</dbReference>
<evidence type="ECO:0000256" key="17">
    <source>
        <dbReference type="ARBA" id="ARBA00030571"/>
    </source>
</evidence>
<dbReference type="PIRSF" id="PIRSF006135">
    <property type="entry name" value="CobU"/>
    <property type="match status" value="1"/>
</dbReference>
<dbReference type="InterPro" id="IPR027417">
    <property type="entry name" value="P-loop_NTPase"/>
</dbReference>
<evidence type="ECO:0000256" key="1">
    <source>
        <dbReference type="ARBA" id="ARBA00000312"/>
    </source>
</evidence>
<proteinExistence type="inferred from homology"/>
<keyword evidence="21" id="KW-1185">Reference proteome</keyword>
<feature type="binding site" evidence="19">
    <location>
        <begin position="7"/>
        <end position="14"/>
    </location>
    <ligand>
        <name>GTP</name>
        <dbReference type="ChEBI" id="CHEBI:37565"/>
    </ligand>
</feature>
<comment type="function">
    <text evidence="4">Catalyzes ATP-dependent phosphorylation of adenosylcobinamide and addition of GMP to adenosylcobinamide phosphate.</text>
</comment>
<sequence>MMVVVTGGSGSGKSAYAESLFQDFSGEKIYIATMQVYDEEGKAKVARHRKLREGKGFLTVESQRNVGELFEAATFPDMKDTLPDENTLPDAKNPQNEKSALLECVSNLTANEMFREDGIVACKQVADKIIEDIQKINSRLNNLVIVTNNVFEDGITYDSTTMDYLKAMGQINAAIAKQADQVIEVVCGIPVRVK</sequence>
<dbReference type="RefSeq" id="WP_154429998.1">
    <property type="nucleotide sequence ID" value="NZ_VUNI01000012.1"/>
</dbReference>
<evidence type="ECO:0000313" key="20">
    <source>
        <dbReference type="EMBL" id="MST75041.1"/>
    </source>
</evidence>
<evidence type="ECO:0000256" key="5">
    <source>
        <dbReference type="ARBA" id="ARBA00004692"/>
    </source>
</evidence>
<comment type="catalytic activity">
    <reaction evidence="2">
        <text>adenosylcob(III)inamide phosphate + GTP + H(+) = adenosylcob(III)inamide-GDP + diphosphate</text>
        <dbReference type="Rhea" id="RHEA:22712"/>
        <dbReference type="ChEBI" id="CHEBI:15378"/>
        <dbReference type="ChEBI" id="CHEBI:33019"/>
        <dbReference type="ChEBI" id="CHEBI:37565"/>
        <dbReference type="ChEBI" id="CHEBI:58502"/>
        <dbReference type="ChEBI" id="CHEBI:60487"/>
        <dbReference type="EC" id="2.7.7.62"/>
    </reaction>
</comment>
<dbReference type="GO" id="GO:0043752">
    <property type="term" value="F:adenosylcobinamide kinase activity"/>
    <property type="evidence" value="ECO:0007669"/>
    <property type="project" value="UniProtKB-EC"/>
</dbReference>
<evidence type="ECO:0000256" key="14">
    <source>
        <dbReference type="ARBA" id="ARBA00022840"/>
    </source>
</evidence>
<dbReference type="PANTHER" id="PTHR34848">
    <property type="match status" value="1"/>
</dbReference>
<keyword evidence="15 19" id="KW-0342">GTP-binding</keyword>
<dbReference type="CDD" id="cd00544">
    <property type="entry name" value="CobU"/>
    <property type="match status" value="1"/>
</dbReference>
<evidence type="ECO:0000256" key="11">
    <source>
        <dbReference type="ARBA" id="ARBA00022679"/>
    </source>
</evidence>
<feature type="binding site" evidence="19">
    <location>
        <position position="61"/>
    </location>
    <ligand>
        <name>GTP</name>
        <dbReference type="ChEBI" id="CHEBI:37565"/>
    </ligand>
</feature>
<dbReference type="AlphaFoldDB" id="A0A6L5YTJ8"/>
<dbReference type="EMBL" id="VUNI01000012">
    <property type="protein sequence ID" value="MST75041.1"/>
    <property type="molecule type" value="Genomic_DNA"/>
</dbReference>
<reference evidence="20 21" key="1">
    <citation type="submission" date="2019-08" db="EMBL/GenBank/DDBJ databases">
        <title>In-depth cultivation of the pig gut microbiome towards novel bacterial diversity and tailored functional studies.</title>
        <authorList>
            <person name="Wylensek D."/>
            <person name="Hitch T.C.A."/>
            <person name="Clavel T."/>
        </authorList>
    </citation>
    <scope>NUCLEOTIDE SEQUENCE [LARGE SCALE GENOMIC DNA]</scope>
    <source>
        <strain evidence="20 21">MUC/MUC-530-WT-4D</strain>
    </source>
</reference>
<dbReference type="EC" id="2.7.1.156" evidence="8"/>
<dbReference type="UniPathway" id="UPA00148">
    <property type="reaction ID" value="UER00236"/>
</dbReference>
<evidence type="ECO:0000256" key="7">
    <source>
        <dbReference type="ARBA" id="ARBA00007490"/>
    </source>
</evidence>
<evidence type="ECO:0000256" key="16">
    <source>
        <dbReference type="ARBA" id="ARBA00029570"/>
    </source>
</evidence>
<evidence type="ECO:0000256" key="6">
    <source>
        <dbReference type="ARBA" id="ARBA00005159"/>
    </source>
</evidence>
<evidence type="ECO:0000256" key="2">
    <source>
        <dbReference type="ARBA" id="ARBA00000711"/>
    </source>
</evidence>
<dbReference type="Gene3D" id="3.40.50.300">
    <property type="entry name" value="P-loop containing nucleotide triphosphate hydrolases"/>
    <property type="match status" value="1"/>
</dbReference>
<feature type="active site" description="GMP-histidine intermediate" evidence="18">
    <location>
        <position position="48"/>
    </location>
</feature>
<comment type="catalytic activity">
    <reaction evidence="3">
        <text>adenosylcob(III)inamide + GTP = adenosylcob(III)inamide phosphate + GDP + H(+)</text>
        <dbReference type="Rhea" id="RHEA:15765"/>
        <dbReference type="ChEBI" id="CHEBI:2480"/>
        <dbReference type="ChEBI" id="CHEBI:15378"/>
        <dbReference type="ChEBI" id="CHEBI:37565"/>
        <dbReference type="ChEBI" id="CHEBI:58189"/>
        <dbReference type="ChEBI" id="CHEBI:58502"/>
        <dbReference type="EC" id="2.7.1.156"/>
    </reaction>
</comment>
<dbReference type="GO" id="GO:0008820">
    <property type="term" value="F:cobinamide phosphate guanylyltransferase activity"/>
    <property type="evidence" value="ECO:0007669"/>
    <property type="project" value="UniProtKB-EC"/>
</dbReference>
<keyword evidence="10" id="KW-0169">Cobalamin biosynthesis</keyword>
<keyword evidence="11" id="KW-0808">Transferase</keyword>
<protein>
    <recommendedName>
        <fullName evidence="16">Adenosylcobinamide kinase</fullName>
        <ecNumber evidence="8">2.7.1.156</ecNumber>
        <ecNumber evidence="9">2.7.7.62</ecNumber>
    </recommendedName>
    <alternativeName>
        <fullName evidence="17">Adenosylcobinamide-phosphate guanylyltransferase</fullName>
    </alternativeName>
</protein>
<dbReference type="Proteomes" id="UP000474024">
    <property type="component" value="Unassembled WGS sequence"/>
</dbReference>
<dbReference type="EC" id="2.7.7.62" evidence="9"/>
<evidence type="ECO:0000256" key="4">
    <source>
        <dbReference type="ARBA" id="ARBA00003889"/>
    </source>
</evidence>
<evidence type="ECO:0000256" key="18">
    <source>
        <dbReference type="PIRSR" id="PIRSR006135-1"/>
    </source>
</evidence>
<gene>
    <name evidence="20" type="ORF">FYJ75_08380</name>
</gene>
<feature type="binding site" evidence="19">
    <location>
        <begin position="49"/>
        <end position="52"/>
    </location>
    <ligand>
        <name>GTP</name>
        <dbReference type="ChEBI" id="CHEBI:37565"/>
    </ligand>
</feature>
<evidence type="ECO:0000313" key="21">
    <source>
        <dbReference type="Proteomes" id="UP000474024"/>
    </source>
</evidence>
<keyword evidence="13 20" id="KW-0418">Kinase</keyword>
<comment type="caution">
    <text evidence="20">The sequence shown here is derived from an EMBL/GenBank/DDBJ whole genome shotgun (WGS) entry which is preliminary data.</text>
</comment>
<feature type="binding site" evidence="19">
    <location>
        <position position="103"/>
    </location>
    <ligand>
        <name>GTP</name>
        <dbReference type="ChEBI" id="CHEBI:37565"/>
    </ligand>
</feature>
<evidence type="ECO:0000256" key="19">
    <source>
        <dbReference type="PIRSR" id="PIRSR006135-2"/>
    </source>
</evidence>
<comment type="pathway">
    <text evidence="6">Cofactor biosynthesis; adenosylcobalamin biosynthesis; adenosylcobalamin from cob(II)yrinate a,c-diamide: step 5/7.</text>
</comment>
<organism evidence="20 21">
    <name type="scientific">Roseburia porci</name>
    <dbReference type="NCBI Taxonomy" id="2605790"/>
    <lineage>
        <taxon>Bacteria</taxon>
        <taxon>Bacillati</taxon>
        <taxon>Bacillota</taxon>
        <taxon>Clostridia</taxon>
        <taxon>Lachnospirales</taxon>
        <taxon>Lachnospiraceae</taxon>
        <taxon>Roseburia</taxon>
    </lineage>
</organism>
<accession>A0A6L5YTJ8</accession>
<comment type="pathway">
    <text evidence="5">Cofactor biosynthesis; adenosylcobalamin biosynthesis; adenosylcobalamin from cob(II)yrinate a,c-diamide: step 6/7.</text>
</comment>
<evidence type="ECO:0000256" key="10">
    <source>
        <dbReference type="ARBA" id="ARBA00022573"/>
    </source>
</evidence>
<dbReference type="GO" id="GO:0005525">
    <property type="term" value="F:GTP binding"/>
    <property type="evidence" value="ECO:0007669"/>
    <property type="project" value="UniProtKB-KW"/>
</dbReference>
<name>A0A6L5YTJ8_9FIRM</name>
<dbReference type="InterPro" id="IPR003203">
    <property type="entry name" value="CobU/CobP"/>
</dbReference>
<dbReference type="PANTHER" id="PTHR34848:SF1">
    <property type="entry name" value="BIFUNCTIONAL ADENOSYLCOBALAMIN BIOSYNTHESIS PROTEIN COBU"/>
    <property type="match status" value="1"/>
</dbReference>
<comment type="similarity">
    <text evidence="7">Belongs to the CobU/CobP family.</text>
</comment>
<keyword evidence="12 19" id="KW-0547">Nucleotide-binding</keyword>
<evidence type="ECO:0000256" key="9">
    <source>
        <dbReference type="ARBA" id="ARBA00012523"/>
    </source>
</evidence>
<evidence type="ECO:0000256" key="3">
    <source>
        <dbReference type="ARBA" id="ARBA00001522"/>
    </source>
</evidence>
<evidence type="ECO:0000256" key="15">
    <source>
        <dbReference type="ARBA" id="ARBA00023134"/>
    </source>
</evidence>
<evidence type="ECO:0000256" key="8">
    <source>
        <dbReference type="ARBA" id="ARBA00012016"/>
    </source>
</evidence>
<evidence type="ECO:0000256" key="12">
    <source>
        <dbReference type="ARBA" id="ARBA00022741"/>
    </source>
</evidence>
<dbReference type="GO" id="GO:0005524">
    <property type="term" value="F:ATP binding"/>
    <property type="evidence" value="ECO:0007669"/>
    <property type="project" value="UniProtKB-KW"/>
</dbReference>
<dbReference type="SUPFAM" id="SSF52540">
    <property type="entry name" value="P-loop containing nucleoside triphosphate hydrolases"/>
    <property type="match status" value="1"/>
</dbReference>
<keyword evidence="14" id="KW-0067">ATP-binding</keyword>
<comment type="catalytic activity">
    <reaction evidence="1">
        <text>adenosylcob(III)inamide + ATP = adenosylcob(III)inamide phosphate + ADP + H(+)</text>
        <dbReference type="Rhea" id="RHEA:15769"/>
        <dbReference type="ChEBI" id="CHEBI:2480"/>
        <dbReference type="ChEBI" id="CHEBI:15378"/>
        <dbReference type="ChEBI" id="CHEBI:30616"/>
        <dbReference type="ChEBI" id="CHEBI:58502"/>
        <dbReference type="ChEBI" id="CHEBI:456216"/>
        <dbReference type="EC" id="2.7.1.156"/>
    </reaction>
</comment>
<dbReference type="GO" id="GO:0009236">
    <property type="term" value="P:cobalamin biosynthetic process"/>
    <property type="evidence" value="ECO:0007669"/>
    <property type="project" value="UniProtKB-UniPathway"/>
</dbReference>